<dbReference type="Proteomes" id="UP000799539">
    <property type="component" value="Unassembled WGS sequence"/>
</dbReference>
<protein>
    <submittedName>
        <fullName evidence="2">Uncharacterized protein</fullName>
    </submittedName>
</protein>
<reference evidence="2" key="1">
    <citation type="journal article" date="2020" name="Stud. Mycol.">
        <title>101 Dothideomycetes genomes: a test case for predicting lifestyles and emergence of pathogens.</title>
        <authorList>
            <person name="Haridas S."/>
            <person name="Albert R."/>
            <person name="Binder M."/>
            <person name="Bloem J."/>
            <person name="Labutti K."/>
            <person name="Salamov A."/>
            <person name="Andreopoulos B."/>
            <person name="Baker S."/>
            <person name="Barry K."/>
            <person name="Bills G."/>
            <person name="Bluhm B."/>
            <person name="Cannon C."/>
            <person name="Castanera R."/>
            <person name="Culley D."/>
            <person name="Daum C."/>
            <person name="Ezra D."/>
            <person name="Gonzalez J."/>
            <person name="Henrissat B."/>
            <person name="Kuo A."/>
            <person name="Liang C."/>
            <person name="Lipzen A."/>
            <person name="Lutzoni F."/>
            <person name="Magnuson J."/>
            <person name="Mondo S."/>
            <person name="Nolan M."/>
            <person name="Ohm R."/>
            <person name="Pangilinan J."/>
            <person name="Park H.-J."/>
            <person name="Ramirez L."/>
            <person name="Alfaro M."/>
            <person name="Sun H."/>
            <person name="Tritt A."/>
            <person name="Yoshinaga Y."/>
            <person name="Zwiers L.-H."/>
            <person name="Turgeon B."/>
            <person name="Goodwin S."/>
            <person name="Spatafora J."/>
            <person name="Crous P."/>
            <person name="Grigoriev I."/>
        </authorList>
    </citation>
    <scope>NUCLEOTIDE SEQUENCE</scope>
    <source>
        <strain evidence="2">SCOH1-5</strain>
    </source>
</reference>
<dbReference type="EMBL" id="ML992689">
    <property type="protein sequence ID" value="KAF2208999.1"/>
    <property type="molecule type" value="Genomic_DNA"/>
</dbReference>
<sequence>MTKIAGLVATACVFHALAAGILATPSNGAAAASPRNRLHNVNAVVAAETCSGMQFSRHETAVEAISRPFHSPDPDSFDLEETDHLPAIAKREPPHPIVYPPPIIAQPSIKLVQHYKLFGKLLKHLDGPHDECSNSEDLNELPTSCTASPSTTSLMGQCSPC</sequence>
<evidence type="ECO:0000313" key="3">
    <source>
        <dbReference type="Proteomes" id="UP000799539"/>
    </source>
</evidence>
<feature type="signal peptide" evidence="1">
    <location>
        <begin position="1"/>
        <end position="23"/>
    </location>
</feature>
<feature type="chain" id="PRO_5025341601" evidence="1">
    <location>
        <begin position="24"/>
        <end position="161"/>
    </location>
</feature>
<evidence type="ECO:0000256" key="1">
    <source>
        <dbReference type="SAM" id="SignalP"/>
    </source>
</evidence>
<keyword evidence="3" id="KW-1185">Reference proteome</keyword>
<keyword evidence="1" id="KW-0732">Signal</keyword>
<proteinExistence type="predicted"/>
<name>A0A6A6F714_9PEZI</name>
<accession>A0A6A6F714</accession>
<evidence type="ECO:0000313" key="2">
    <source>
        <dbReference type="EMBL" id="KAF2208999.1"/>
    </source>
</evidence>
<gene>
    <name evidence="2" type="ORF">CERZMDRAFT_100754</name>
</gene>
<dbReference type="AlphaFoldDB" id="A0A6A6F714"/>
<organism evidence="2 3">
    <name type="scientific">Cercospora zeae-maydis SCOH1-5</name>
    <dbReference type="NCBI Taxonomy" id="717836"/>
    <lineage>
        <taxon>Eukaryota</taxon>
        <taxon>Fungi</taxon>
        <taxon>Dikarya</taxon>
        <taxon>Ascomycota</taxon>
        <taxon>Pezizomycotina</taxon>
        <taxon>Dothideomycetes</taxon>
        <taxon>Dothideomycetidae</taxon>
        <taxon>Mycosphaerellales</taxon>
        <taxon>Mycosphaerellaceae</taxon>
        <taxon>Cercospora</taxon>
    </lineage>
</organism>